<evidence type="ECO:0000313" key="11">
    <source>
        <dbReference type="EMBL" id="MEM6249904.1"/>
    </source>
</evidence>
<evidence type="ECO:0000256" key="1">
    <source>
        <dbReference type="ARBA" id="ARBA00012493"/>
    </source>
</evidence>
<keyword evidence="7" id="KW-0051">Antiviral defense</keyword>
<sequence length="313" mass="35857">MLLELISSLTLLEEEYILNIAQTSSKLYKKFYIPKKNGKLRAIYHPSKELKGIQRVIHNELLQKLPTHPASAAYKQGCSIKKHAEQHKKCKYLLRLDFKNFFESISEIDIRCFARKNLIGVIKGWSEEDTKLLVELATFKGGLTIGSITSPLLSDALCYQLDVALFSLSHVLGVTYTRYADDLYFSTNHRNILKNIPSNVDSIIKKLEYPNRLEINHSKTNHSSKKNRMMVTGLTLTNDFNVSIGRSKKREIRSKIYKWSELNKDDKLHLSGYLSYIKSVEPSFINTLCGKYGATIIQNIITFNSKKDTNLKS</sequence>
<evidence type="ECO:0000256" key="2">
    <source>
        <dbReference type="ARBA" id="ARBA00022679"/>
    </source>
</evidence>
<comment type="similarity">
    <text evidence="8">Belongs to the bacterial reverse transcriptase family.</text>
</comment>
<dbReference type="Pfam" id="PF00078">
    <property type="entry name" value="RVT_1"/>
    <property type="match status" value="1"/>
</dbReference>
<evidence type="ECO:0000256" key="4">
    <source>
        <dbReference type="ARBA" id="ARBA00022723"/>
    </source>
</evidence>
<evidence type="ECO:0000256" key="3">
    <source>
        <dbReference type="ARBA" id="ARBA00022695"/>
    </source>
</evidence>
<dbReference type="PANTHER" id="PTHR34047">
    <property type="entry name" value="NUCLEAR INTRON MATURASE 1, MITOCHONDRIAL-RELATED"/>
    <property type="match status" value="1"/>
</dbReference>
<dbReference type="InterPro" id="IPR051083">
    <property type="entry name" value="GrpII_Intron_Splice-Mob/Def"/>
</dbReference>
<evidence type="ECO:0000256" key="9">
    <source>
        <dbReference type="ARBA" id="ARBA00048173"/>
    </source>
</evidence>
<dbReference type="SUPFAM" id="SSF56672">
    <property type="entry name" value="DNA/RNA polymerases"/>
    <property type="match status" value="1"/>
</dbReference>
<dbReference type="NCBIfam" id="NF038233">
    <property type="entry name" value="retron_St85_RT"/>
    <property type="match status" value="1"/>
</dbReference>
<keyword evidence="3" id="KW-0548">Nucleotidyltransferase</keyword>
<evidence type="ECO:0000256" key="7">
    <source>
        <dbReference type="ARBA" id="ARBA00023118"/>
    </source>
</evidence>
<dbReference type="CDD" id="cd03487">
    <property type="entry name" value="RT_Bac_retron_II"/>
    <property type="match status" value="1"/>
</dbReference>
<keyword evidence="12" id="KW-1185">Reference proteome</keyword>
<dbReference type="Proteomes" id="UP001489333">
    <property type="component" value="Unassembled WGS sequence"/>
</dbReference>
<evidence type="ECO:0000256" key="5">
    <source>
        <dbReference type="ARBA" id="ARBA00022842"/>
    </source>
</evidence>
<evidence type="ECO:0000256" key="6">
    <source>
        <dbReference type="ARBA" id="ARBA00022918"/>
    </source>
</evidence>
<keyword evidence="6 11" id="KW-0695">RNA-directed DNA polymerase</keyword>
<accession>A0ABU9UUG2</accession>
<comment type="caution">
    <text evidence="11">The sequence shown here is derived from an EMBL/GenBank/DDBJ whole genome shotgun (WGS) entry which is preliminary data.</text>
</comment>
<dbReference type="PRINTS" id="PR00866">
    <property type="entry name" value="RNADNAPOLMS"/>
</dbReference>
<protein>
    <recommendedName>
        <fullName evidence="1">RNA-directed DNA polymerase</fullName>
        <ecNumber evidence="1">2.7.7.49</ecNumber>
    </recommendedName>
</protein>
<evidence type="ECO:0000313" key="12">
    <source>
        <dbReference type="Proteomes" id="UP001489333"/>
    </source>
</evidence>
<dbReference type="InterPro" id="IPR000477">
    <property type="entry name" value="RT_dom"/>
</dbReference>
<name>A0ABU9UUG2_9GAMM</name>
<dbReference type="InterPro" id="IPR000123">
    <property type="entry name" value="Reverse_transcriptase_msDNA"/>
</dbReference>
<dbReference type="GO" id="GO:0003964">
    <property type="term" value="F:RNA-directed DNA polymerase activity"/>
    <property type="evidence" value="ECO:0007669"/>
    <property type="project" value="UniProtKB-KW"/>
</dbReference>
<keyword evidence="2" id="KW-0808">Transferase</keyword>
<dbReference type="PANTHER" id="PTHR34047:SF7">
    <property type="entry name" value="RNA-DIRECTED DNA POLYMERASE"/>
    <property type="match status" value="1"/>
</dbReference>
<gene>
    <name evidence="11" type="ORF">AAGS29_14985</name>
</gene>
<dbReference type="EMBL" id="JBCHKU010000021">
    <property type="protein sequence ID" value="MEM6249904.1"/>
    <property type="molecule type" value="Genomic_DNA"/>
</dbReference>
<dbReference type="RefSeq" id="WP_311905381.1">
    <property type="nucleotide sequence ID" value="NZ_JAUOEV010000003.1"/>
</dbReference>
<comment type="catalytic activity">
    <reaction evidence="9">
        <text>DNA(n) + a 2'-deoxyribonucleoside 5'-triphosphate = DNA(n+1) + diphosphate</text>
        <dbReference type="Rhea" id="RHEA:22508"/>
        <dbReference type="Rhea" id="RHEA-COMP:17339"/>
        <dbReference type="Rhea" id="RHEA-COMP:17340"/>
        <dbReference type="ChEBI" id="CHEBI:33019"/>
        <dbReference type="ChEBI" id="CHEBI:61560"/>
        <dbReference type="ChEBI" id="CHEBI:173112"/>
        <dbReference type="EC" id="2.7.7.49"/>
    </reaction>
</comment>
<dbReference type="InterPro" id="IPR043502">
    <property type="entry name" value="DNA/RNA_pol_sf"/>
</dbReference>
<reference evidence="11 12" key="1">
    <citation type="submission" date="2024-04" db="EMBL/GenBank/DDBJ databases">
        <title>Novel Shewanella species isolated from Baltic Sea sediments.</title>
        <authorList>
            <person name="Martin-Rodriguez A.J."/>
            <person name="Fernandez-Juarez V."/>
            <person name="Valeriano V.D."/>
            <person name="Mihindukulasooriya I."/>
            <person name="Ceresnova L."/>
            <person name="Joffre E."/>
            <person name="Jensie-Markopoulos S."/>
            <person name="Moore E.R.B."/>
            <person name="Sjoling A."/>
        </authorList>
    </citation>
    <scope>NUCLEOTIDE SEQUENCE [LARGE SCALE GENOMIC DNA]</scope>
    <source>
        <strain evidence="11 12">VAX-SP0-0CM-1</strain>
    </source>
</reference>
<proteinExistence type="inferred from homology"/>
<dbReference type="EC" id="2.7.7.49" evidence="1"/>
<keyword evidence="5" id="KW-0460">Magnesium</keyword>
<evidence type="ECO:0000259" key="10">
    <source>
        <dbReference type="PROSITE" id="PS50878"/>
    </source>
</evidence>
<feature type="domain" description="Reverse transcriptase" evidence="10">
    <location>
        <begin position="14"/>
        <end position="236"/>
    </location>
</feature>
<organism evidence="11 12">
    <name type="scientific">Shewanella vaxholmensis</name>
    <dbReference type="NCBI Taxonomy" id="3063535"/>
    <lineage>
        <taxon>Bacteria</taxon>
        <taxon>Pseudomonadati</taxon>
        <taxon>Pseudomonadota</taxon>
        <taxon>Gammaproteobacteria</taxon>
        <taxon>Alteromonadales</taxon>
        <taxon>Shewanellaceae</taxon>
        <taxon>Shewanella</taxon>
    </lineage>
</organism>
<keyword evidence="4" id="KW-0479">Metal-binding</keyword>
<evidence type="ECO:0000256" key="8">
    <source>
        <dbReference type="ARBA" id="ARBA00034120"/>
    </source>
</evidence>
<dbReference type="PROSITE" id="PS50878">
    <property type="entry name" value="RT_POL"/>
    <property type="match status" value="1"/>
</dbReference>